<proteinExistence type="predicted"/>
<feature type="transmembrane region" description="Helical" evidence="1">
    <location>
        <begin position="6"/>
        <end position="23"/>
    </location>
</feature>
<keyword evidence="2" id="KW-0496">Mitochondrion</keyword>
<sequence>MHLIFIDMIFMLLTMLLTMLLLTKDIITSLH</sequence>
<keyword evidence="1" id="KW-1133">Transmembrane helix</keyword>
<evidence type="ECO:0000313" key="2">
    <source>
        <dbReference type="EMBL" id="KUM45555.1"/>
    </source>
</evidence>
<dbReference type="EMBL" id="LKAM01000017">
    <property type="protein sequence ID" value="KUM45555.1"/>
    <property type="molecule type" value="Genomic_DNA"/>
</dbReference>
<organism evidence="2">
    <name type="scientific">Picea glauca</name>
    <name type="common">White spruce</name>
    <name type="synonym">Pinus glauca</name>
    <dbReference type="NCBI Taxonomy" id="3330"/>
    <lineage>
        <taxon>Eukaryota</taxon>
        <taxon>Viridiplantae</taxon>
        <taxon>Streptophyta</taxon>
        <taxon>Embryophyta</taxon>
        <taxon>Tracheophyta</taxon>
        <taxon>Spermatophyta</taxon>
        <taxon>Pinopsida</taxon>
        <taxon>Pinidae</taxon>
        <taxon>Conifers I</taxon>
        <taxon>Pinales</taxon>
        <taxon>Pinaceae</taxon>
        <taxon>Picea</taxon>
    </lineage>
</organism>
<geneLocation type="mitochondrion" evidence="2"/>
<keyword evidence="1" id="KW-0812">Transmembrane</keyword>
<keyword evidence="1" id="KW-0472">Membrane</keyword>
<gene>
    <name evidence="2" type="ORF">ABT39_MTgene2390</name>
</gene>
<name>A0A101LUF5_PICGL</name>
<protein>
    <submittedName>
        <fullName evidence="2">Uncharacterized protein</fullName>
    </submittedName>
</protein>
<comment type="caution">
    <text evidence="2">The sequence shown here is derived from an EMBL/GenBank/DDBJ whole genome shotgun (WGS) entry which is preliminary data.</text>
</comment>
<dbReference type="AlphaFoldDB" id="A0A101LUF5"/>
<evidence type="ECO:0000256" key="1">
    <source>
        <dbReference type="SAM" id="Phobius"/>
    </source>
</evidence>
<reference evidence="2" key="1">
    <citation type="journal article" date="2015" name="Genome Biol. Evol.">
        <title>Organellar Genomes of White Spruce (Picea glauca): Assembly and Annotation.</title>
        <authorList>
            <person name="Jackman S.D."/>
            <person name="Warren R.L."/>
            <person name="Gibb E.A."/>
            <person name="Vandervalk B.P."/>
            <person name="Mohamadi H."/>
            <person name="Chu J."/>
            <person name="Raymond A."/>
            <person name="Pleasance S."/>
            <person name="Coope R."/>
            <person name="Wildung M.R."/>
            <person name="Ritland C.E."/>
            <person name="Bousquet J."/>
            <person name="Jones S.J."/>
            <person name="Bohlmann J."/>
            <person name="Birol I."/>
        </authorList>
    </citation>
    <scope>NUCLEOTIDE SEQUENCE [LARGE SCALE GENOMIC DNA]</scope>
    <source>
        <tissue evidence="2">Flushing bud</tissue>
    </source>
</reference>
<accession>A0A101LUF5</accession>